<dbReference type="eggNOG" id="COG3528">
    <property type="taxonomic scope" value="Bacteria"/>
</dbReference>
<dbReference type="OrthoDB" id="622552at2"/>
<sequence>MKKSLIVLLFCALQNAYCQEQLDSSKTKILKEIVKENFQTLDSTQLYVLGEISASSVSEVQHNIDKQVQGNFGVVIEQDWFVDWLPDKNFDRNYTQGTMFYYSKPSLRENPLFIPINAFEWLASKLGGGHSQNVNVASTLKFGLTAFTPLVIDSVVPVVGDRPFSNIAFLTTQKSWYNLKTGVYSEHSFNFGWMGSNIAYTFQSWAHKSLVLGRPTQISWDHQVSRGGSFAFMYTLSGAKTILDNPLKGNDKKNVFDLGLGYKVNIGWYTGVGTSLVLRIGSISKGNLGGVGSNSDMTNYNKSNITASSREKFRKQFKPATDAMYKEQQQYKSNSELTVLKEENDEKINRAYLESVQARSNFAGGRIKKNGERAIFDCYAFGKVAPRLTPYNAAILGQVGRESLYTLPYEDYNPFILDVEYGLVLSWLRTNDRVLVPVRRWDILLSLNHRSPEIRPDNEYKRWHHWGKVAFDFALF</sequence>
<dbReference type="Pfam" id="PF09982">
    <property type="entry name" value="LpxR"/>
    <property type="match status" value="1"/>
</dbReference>
<dbReference type="EMBL" id="CP003156">
    <property type="protein sequence ID" value="AEV34205.1"/>
    <property type="molecule type" value="Genomic_DNA"/>
</dbReference>
<dbReference type="Proteomes" id="UP000005631">
    <property type="component" value="Chromosome"/>
</dbReference>
<proteinExistence type="predicted"/>
<reference evidence="1 2" key="1">
    <citation type="journal article" date="2012" name="Stand. Genomic Sci.">
        <title>Genome sequence of the orange-pigmented seawater bacterium Owenweeksia hongkongensis type strain (UST20020801(T)).</title>
        <authorList>
            <person name="Riedel T."/>
            <person name="Held B."/>
            <person name="Nolan M."/>
            <person name="Lucas S."/>
            <person name="Lapidus A."/>
            <person name="Tice H."/>
            <person name="Del Rio T.G."/>
            <person name="Cheng J.F."/>
            <person name="Han C."/>
            <person name="Tapia R."/>
            <person name="Goodwin L.A."/>
            <person name="Pitluck S."/>
            <person name="Liolios K."/>
            <person name="Mavromatis K."/>
            <person name="Pagani I."/>
            <person name="Ivanova N."/>
            <person name="Mikhailova N."/>
            <person name="Pati A."/>
            <person name="Chen A."/>
            <person name="Palaniappan K."/>
            <person name="Rohde M."/>
            <person name="Tindall B.J."/>
            <person name="Detter J.C."/>
            <person name="Goker M."/>
            <person name="Woyke T."/>
            <person name="Bristow J."/>
            <person name="Eisen J.A."/>
            <person name="Markowitz V."/>
            <person name="Hugenholtz P."/>
            <person name="Klenk H.P."/>
            <person name="Kyrpides N.C."/>
        </authorList>
    </citation>
    <scope>NUCLEOTIDE SEQUENCE</scope>
    <source>
        <strain evidence="2">DSM 17368 / JCM 12287 / NRRL B-23963</strain>
    </source>
</reference>
<dbReference type="Gene3D" id="2.40.128.140">
    <property type="entry name" value="Outer membrane protein"/>
    <property type="match status" value="1"/>
</dbReference>
<name>G8R4A5_OWEHD</name>
<evidence type="ECO:0000313" key="1">
    <source>
        <dbReference type="EMBL" id="AEV34205.1"/>
    </source>
</evidence>
<dbReference type="KEGG" id="oho:Oweho_3254"/>
<protein>
    <submittedName>
        <fullName evidence="1">Uncharacterized protein</fullName>
    </submittedName>
</protein>
<gene>
    <name evidence="1" type="ordered locus">Oweho_3254</name>
</gene>
<organism evidence="1 2">
    <name type="scientific">Owenweeksia hongkongensis (strain DSM 17368 / CIP 108786 / JCM 12287 / NRRL B-23963 / UST20020801)</name>
    <dbReference type="NCBI Taxonomy" id="926562"/>
    <lineage>
        <taxon>Bacteria</taxon>
        <taxon>Pseudomonadati</taxon>
        <taxon>Bacteroidota</taxon>
        <taxon>Flavobacteriia</taxon>
        <taxon>Flavobacteriales</taxon>
        <taxon>Owenweeksiaceae</taxon>
        <taxon>Owenweeksia</taxon>
    </lineage>
</organism>
<accession>G8R4A5</accession>
<dbReference type="InterPro" id="IPR018707">
    <property type="entry name" value="LpxR"/>
</dbReference>
<dbReference type="RefSeq" id="WP_014203552.1">
    <property type="nucleotide sequence ID" value="NC_016599.1"/>
</dbReference>
<dbReference type="HOGENOM" id="CLU_573458_0_0_10"/>
<evidence type="ECO:0000313" key="2">
    <source>
        <dbReference type="Proteomes" id="UP000005631"/>
    </source>
</evidence>
<dbReference type="InterPro" id="IPR037107">
    <property type="entry name" value="Put_OMP_sf"/>
</dbReference>
<dbReference type="AlphaFoldDB" id="G8R4A5"/>
<keyword evidence="2" id="KW-1185">Reference proteome</keyword>